<evidence type="ECO:0000313" key="2">
    <source>
        <dbReference type="Proteomes" id="UP001190926"/>
    </source>
</evidence>
<reference evidence="1 2" key="1">
    <citation type="journal article" date="2021" name="Nat. Commun.">
        <title>Incipient diploidization of the medicinal plant Perilla within 10,000 years.</title>
        <authorList>
            <person name="Zhang Y."/>
            <person name="Shen Q."/>
            <person name="Leng L."/>
            <person name="Zhang D."/>
            <person name="Chen S."/>
            <person name="Shi Y."/>
            <person name="Ning Z."/>
            <person name="Chen S."/>
        </authorList>
    </citation>
    <scope>NUCLEOTIDE SEQUENCE [LARGE SCALE GENOMIC DNA]</scope>
    <source>
        <strain evidence="2">cv. PC099</strain>
    </source>
</reference>
<keyword evidence="2" id="KW-1185">Reference proteome</keyword>
<evidence type="ECO:0000313" key="1">
    <source>
        <dbReference type="EMBL" id="KAH6819957.1"/>
    </source>
</evidence>
<gene>
    <name evidence="1" type="ORF">C2S53_018116</name>
</gene>
<dbReference type="EMBL" id="SDAM02005225">
    <property type="protein sequence ID" value="KAH6819957.1"/>
    <property type="molecule type" value="Genomic_DNA"/>
</dbReference>
<organism evidence="1 2">
    <name type="scientific">Perilla frutescens var. hirtella</name>
    <name type="common">Perilla citriodora</name>
    <name type="synonym">Perilla setoyensis</name>
    <dbReference type="NCBI Taxonomy" id="608512"/>
    <lineage>
        <taxon>Eukaryota</taxon>
        <taxon>Viridiplantae</taxon>
        <taxon>Streptophyta</taxon>
        <taxon>Embryophyta</taxon>
        <taxon>Tracheophyta</taxon>
        <taxon>Spermatophyta</taxon>
        <taxon>Magnoliopsida</taxon>
        <taxon>eudicotyledons</taxon>
        <taxon>Gunneridae</taxon>
        <taxon>Pentapetalae</taxon>
        <taxon>asterids</taxon>
        <taxon>lamiids</taxon>
        <taxon>Lamiales</taxon>
        <taxon>Lamiaceae</taxon>
        <taxon>Nepetoideae</taxon>
        <taxon>Elsholtzieae</taxon>
        <taxon>Perilla</taxon>
    </lineage>
</organism>
<sequence>MIGFDEVLLQQLYLLTGEPSGRRIIPVEGMGGIDTDNESRIIVGTWQSDVVDHLSLLHLAMNFLDNE</sequence>
<dbReference type="Proteomes" id="UP001190926">
    <property type="component" value="Unassembled WGS sequence"/>
</dbReference>
<comment type="caution">
    <text evidence="1">The sequence shown here is derived from an EMBL/GenBank/DDBJ whole genome shotgun (WGS) entry which is preliminary data.</text>
</comment>
<protein>
    <submittedName>
        <fullName evidence="1">Uncharacterized protein</fullName>
    </submittedName>
</protein>
<name>A0AAD4NZ25_PERFH</name>
<proteinExistence type="predicted"/>
<accession>A0AAD4NZ25</accession>
<dbReference type="AlphaFoldDB" id="A0AAD4NZ25"/>